<proteinExistence type="predicted"/>
<gene>
    <name evidence="1" type="ORF">MRB53_009748</name>
</gene>
<name>A0ACC2LR27_PERAE</name>
<sequence>MEIDSKRSRYDDSYSRDSGKINLIISTKLQAKFLKGLERVRAGPGFQYLGIKFPNQRPRWPQRHKVPGICVS</sequence>
<protein>
    <submittedName>
        <fullName evidence="1">Uncharacterized protein</fullName>
    </submittedName>
</protein>
<accession>A0ACC2LR27</accession>
<dbReference type="Proteomes" id="UP001234297">
    <property type="component" value="Chromosome 3"/>
</dbReference>
<keyword evidence="2" id="KW-1185">Reference proteome</keyword>
<comment type="caution">
    <text evidence="1">The sequence shown here is derived from an EMBL/GenBank/DDBJ whole genome shotgun (WGS) entry which is preliminary data.</text>
</comment>
<evidence type="ECO:0000313" key="2">
    <source>
        <dbReference type="Proteomes" id="UP001234297"/>
    </source>
</evidence>
<organism evidence="1 2">
    <name type="scientific">Persea americana</name>
    <name type="common">Avocado</name>
    <dbReference type="NCBI Taxonomy" id="3435"/>
    <lineage>
        <taxon>Eukaryota</taxon>
        <taxon>Viridiplantae</taxon>
        <taxon>Streptophyta</taxon>
        <taxon>Embryophyta</taxon>
        <taxon>Tracheophyta</taxon>
        <taxon>Spermatophyta</taxon>
        <taxon>Magnoliopsida</taxon>
        <taxon>Magnoliidae</taxon>
        <taxon>Laurales</taxon>
        <taxon>Lauraceae</taxon>
        <taxon>Persea</taxon>
    </lineage>
</organism>
<evidence type="ECO:0000313" key="1">
    <source>
        <dbReference type="EMBL" id="KAJ8635481.1"/>
    </source>
</evidence>
<reference evidence="1 2" key="1">
    <citation type="journal article" date="2022" name="Hortic Res">
        <title>A haplotype resolved chromosomal level avocado genome allows analysis of novel avocado genes.</title>
        <authorList>
            <person name="Nath O."/>
            <person name="Fletcher S.J."/>
            <person name="Hayward A."/>
            <person name="Shaw L.M."/>
            <person name="Masouleh A.K."/>
            <person name="Furtado A."/>
            <person name="Henry R.J."/>
            <person name="Mitter N."/>
        </authorList>
    </citation>
    <scope>NUCLEOTIDE SEQUENCE [LARGE SCALE GENOMIC DNA]</scope>
    <source>
        <strain evidence="2">cv. Hass</strain>
    </source>
</reference>
<dbReference type="EMBL" id="CM056811">
    <property type="protein sequence ID" value="KAJ8635481.1"/>
    <property type="molecule type" value="Genomic_DNA"/>
</dbReference>